<evidence type="ECO:0000313" key="3">
    <source>
        <dbReference type="Proteomes" id="UP000292262"/>
    </source>
</evidence>
<feature type="signal peptide" evidence="1">
    <location>
        <begin position="1"/>
        <end position="19"/>
    </location>
</feature>
<dbReference type="AlphaFoldDB" id="A0A4V2F5C2"/>
<dbReference type="Proteomes" id="UP000292262">
    <property type="component" value="Unassembled WGS sequence"/>
</dbReference>
<sequence>MKIKLFSFLLVIISFSAFSQSKKNIFFDQKTLITKFHTIGELENLKKGELIKLYSERVKEIMIVLPYIALTNEAGVSLQDVGIKEESDNIKVLDKHHDAVLDAFENTQELVTELIPYADTENIVSSILYFEEIIKKVRIGVDEGF</sequence>
<organism evidence="2 3">
    <name type="scientific">Aquimarina brevivitae</name>
    <dbReference type="NCBI Taxonomy" id="323412"/>
    <lineage>
        <taxon>Bacteria</taxon>
        <taxon>Pseudomonadati</taxon>
        <taxon>Bacteroidota</taxon>
        <taxon>Flavobacteriia</taxon>
        <taxon>Flavobacteriales</taxon>
        <taxon>Flavobacteriaceae</taxon>
        <taxon>Aquimarina</taxon>
    </lineage>
</organism>
<gene>
    <name evidence="2" type="ORF">EV197_2947</name>
</gene>
<dbReference type="EMBL" id="SGXE01000004">
    <property type="protein sequence ID" value="RZS92309.1"/>
    <property type="molecule type" value="Genomic_DNA"/>
</dbReference>
<proteinExistence type="predicted"/>
<reference evidence="2 3" key="1">
    <citation type="submission" date="2019-02" db="EMBL/GenBank/DDBJ databases">
        <title>Genomic Encyclopedia of Type Strains, Phase IV (KMG-IV): sequencing the most valuable type-strain genomes for metagenomic binning, comparative biology and taxonomic classification.</title>
        <authorList>
            <person name="Goeker M."/>
        </authorList>
    </citation>
    <scope>NUCLEOTIDE SEQUENCE [LARGE SCALE GENOMIC DNA]</scope>
    <source>
        <strain evidence="2 3">DSM 17196</strain>
    </source>
</reference>
<keyword evidence="1" id="KW-0732">Signal</keyword>
<evidence type="ECO:0000256" key="1">
    <source>
        <dbReference type="SAM" id="SignalP"/>
    </source>
</evidence>
<accession>A0A4V2F5C2</accession>
<name>A0A4V2F5C2_9FLAO</name>
<dbReference type="RefSeq" id="WP_130287469.1">
    <property type="nucleotide sequence ID" value="NZ_SGXE01000004.1"/>
</dbReference>
<protein>
    <submittedName>
        <fullName evidence="2">Uncharacterized protein</fullName>
    </submittedName>
</protein>
<feature type="chain" id="PRO_5020601726" evidence="1">
    <location>
        <begin position="20"/>
        <end position="145"/>
    </location>
</feature>
<keyword evidence="3" id="KW-1185">Reference proteome</keyword>
<dbReference type="OrthoDB" id="1161684at2"/>
<comment type="caution">
    <text evidence="2">The sequence shown here is derived from an EMBL/GenBank/DDBJ whole genome shotgun (WGS) entry which is preliminary data.</text>
</comment>
<evidence type="ECO:0000313" key="2">
    <source>
        <dbReference type="EMBL" id="RZS92309.1"/>
    </source>
</evidence>